<feature type="transmembrane region" description="Helical" evidence="1">
    <location>
        <begin position="156"/>
        <end position="179"/>
    </location>
</feature>
<organism evidence="2 3">
    <name type="scientific">Plesiomonas shigelloides</name>
    <name type="common">Aeromonas shigelloides</name>
    <dbReference type="NCBI Taxonomy" id="703"/>
    <lineage>
        <taxon>Bacteria</taxon>
        <taxon>Pseudomonadati</taxon>
        <taxon>Pseudomonadota</taxon>
        <taxon>Gammaproteobacteria</taxon>
        <taxon>Enterobacterales</taxon>
        <taxon>Enterobacteriaceae</taxon>
        <taxon>Plesiomonas</taxon>
    </lineage>
</organism>
<evidence type="ECO:0000313" key="2">
    <source>
        <dbReference type="EMBL" id="MBO1107540.1"/>
    </source>
</evidence>
<keyword evidence="1" id="KW-0812">Transmembrane</keyword>
<protein>
    <submittedName>
        <fullName evidence="2">Uncharacterized protein</fullName>
    </submittedName>
</protein>
<sequence>MPITAQTLLRDSANFIRNHLNTVLLLSLIVAVIVVLAEYLMIGTPDSIELSQNQITMQSMRTQTLLNILTTPLFSVSLLSLVLLSSRGFQANTMTALKAGVPLYFSMLGLEVLSGLATFVGFLALILPGIYVAIRLSFAPCFLVSERLHMLDAMKASWAGATPWMRLVLQGYLFIYLGLRLPSVYILGLIDNALNLHPSLFALLVSVVYNLTSALMLIFLFRLYMLKLAPQQEQTSTASVE</sequence>
<dbReference type="RefSeq" id="WP_207541725.1">
    <property type="nucleotide sequence ID" value="NZ_JAFNAA010000004.1"/>
</dbReference>
<gene>
    <name evidence="2" type="ORF">J2R62_04750</name>
</gene>
<feature type="transmembrane region" description="Helical" evidence="1">
    <location>
        <begin position="199"/>
        <end position="221"/>
    </location>
</feature>
<keyword evidence="1" id="KW-1133">Transmembrane helix</keyword>
<feature type="transmembrane region" description="Helical" evidence="1">
    <location>
        <begin position="122"/>
        <end position="144"/>
    </location>
</feature>
<comment type="caution">
    <text evidence="2">The sequence shown here is derived from an EMBL/GenBank/DDBJ whole genome shotgun (WGS) entry which is preliminary data.</text>
</comment>
<dbReference type="AlphaFoldDB" id="A0A8I1W7K7"/>
<feature type="transmembrane region" description="Helical" evidence="1">
    <location>
        <begin position="62"/>
        <end position="84"/>
    </location>
</feature>
<feature type="transmembrane region" description="Helical" evidence="1">
    <location>
        <begin position="20"/>
        <end position="42"/>
    </location>
</feature>
<name>A0A8I1W7K7_PLESH</name>
<evidence type="ECO:0000313" key="3">
    <source>
        <dbReference type="Proteomes" id="UP000664658"/>
    </source>
</evidence>
<evidence type="ECO:0000256" key="1">
    <source>
        <dbReference type="SAM" id="Phobius"/>
    </source>
</evidence>
<dbReference type="Proteomes" id="UP000664658">
    <property type="component" value="Unassembled WGS sequence"/>
</dbReference>
<reference evidence="2" key="1">
    <citation type="submission" date="2021-03" db="EMBL/GenBank/DDBJ databases">
        <title>Plesiomonas shigelloides zfcc0051, isolated from zebrafish feces.</title>
        <authorList>
            <person name="Vanderhoek Z."/>
            <person name="Gaulke C."/>
        </authorList>
    </citation>
    <scope>NUCLEOTIDE SEQUENCE</scope>
    <source>
        <strain evidence="2">Zfcc0051</strain>
    </source>
</reference>
<keyword evidence="1" id="KW-0472">Membrane</keyword>
<feature type="transmembrane region" description="Helical" evidence="1">
    <location>
        <begin position="96"/>
        <end position="116"/>
    </location>
</feature>
<dbReference type="EMBL" id="JAFNAA010000004">
    <property type="protein sequence ID" value="MBO1107540.1"/>
    <property type="molecule type" value="Genomic_DNA"/>
</dbReference>
<accession>A0A8I1W7K7</accession>
<dbReference type="Pfam" id="PF06790">
    <property type="entry name" value="UPF0259"/>
    <property type="match status" value="1"/>
</dbReference>
<proteinExistence type="predicted"/>